<dbReference type="Proteomes" id="UP001241226">
    <property type="component" value="Chromosome 2"/>
</dbReference>
<dbReference type="AlphaFoldDB" id="A0ABD7YRS7"/>
<evidence type="ECO:0000313" key="2">
    <source>
        <dbReference type="EMBL" id="WGK87235.1"/>
    </source>
</evidence>
<evidence type="ECO:0000256" key="1">
    <source>
        <dbReference type="SAM" id="MobiDB-lite"/>
    </source>
</evidence>
<name>A0ABD7YRS7_9VIBR</name>
<sequence>MSIKIMSAVWDVSAFKGNQKLILLCLADFASDEGYAWPSIGTVARKCGVSKTTLKSQIKTLIDLGVLKVKHRKKENSRNNDSNMYWIDLATIRKMELTEVENKPRSNSDLGQNALEGGSNSDPKPSLIDPPILKDNPLNPPSDEIEPKLEPKKSKRSSGKKTNFPSDFKLTDEMSAWYAEQKDFVMGIVYATEQWRDAMMSRGSAYVDWVAAWRSGMRLQNQWARERRFVKGQALTVKPTTAQVGESYRDGMDVSKYQLPERRG</sequence>
<dbReference type="EMBL" id="CP118712">
    <property type="protein sequence ID" value="WGK87235.1"/>
    <property type="molecule type" value="Genomic_DNA"/>
</dbReference>
<evidence type="ECO:0000313" key="3">
    <source>
        <dbReference type="Proteomes" id="UP001241226"/>
    </source>
</evidence>
<accession>A0ABD7YRS7</accession>
<dbReference type="InterPro" id="IPR036388">
    <property type="entry name" value="WH-like_DNA-bd_sf"/>
</dbReference>
<reference evidence="2 3" key="1">
    <citation type="submission" date="2022-02" db="EMBL/GenBank/DDBJ databases">
        <title>Emergence and expansion in Europe of a Vibrio aestuarianus clonal complex pathogenic for oysters.</title>
        <authorList>
            <person name="Mesnil A."/>
            <person name="Travers M.-A."/>
        </authorList>
    </citation>
    <scope>NUCLEOTIDE SEQUENCE [LARGE SCALE GENOMIC DNA]</scope>
    <source>
        <strain evidence="2 3">U17</strain>
    </source>
</reference>
<feature type="region of interest" description="Disordered" evidence="1">
    <location>
        <begin position="100"/>
        <end position="165"/>
    </location>
</feature>
<proteinExistence type="predicted"/>
<dbReference type="Gene3D" id="1.10.10.10">
    <property type="entry name" value="Winged helix-like DNA-binding domain superfamily/Winged helix DNA-binding domain"/>
    <property type="match status" value="1"/>
</dbReference>
<organism evidence="2 3">
    <name type="scientific">Vibrio aestuarianus</name>
    <dbReference type="NCBI Taxonomy" id="28171"/>
    <lineage>
        <taxon>Bacteria</taxon>
        <taxon>Pseudomonadati</taxon>
        <taxon>Pseudomonadota</taxon>
        <taxon>Gammaproteobacteria</taxon>
        <taxon>Vibrionales</taxon>
        <taxon>Vibrionaceae</taxon>
        <taxon>Vibrio</taxon>
    </lineage>
</organism>
<gene>
    <name evidence="2" type="ORF">PYE67_14015</name>
</gene>
<dbReference type="Pfam" id="PF13730">
    <property type="entry name" value="HTH_36"/>
    <property type="match status" value="1"/>
</dbReference>
<protein>
    <submittedName>
        <fullName evidence="2">Helix-turn-helix domain-containing protein</fullName>
    </submittedName>
</protein>
<dbReference type="RefSeq" id="WP_261927870.1">
    <property type="nucleotide sequence ID" value="NZ_CALYLG010000378.1"/>
</dbReference>